<keyword evidence="8 12" id="KW-0862">Zinc</keyword>
<feature type="domain" description="FTP" evidence="14">
    <location>
        <begin position="88"/>
        <end position="137"/>
    </location>
</feature>
<evidence type="ECO:0000256" key="3">
    <source>
        <dbReference type="ARBA" id="ARBA00022525"/>
    </source>
</evidence>
<feature type="signal peptide" evidence="13">
    <location>
        <begin position="1"/>
        <end position="19"/>
    </location>
</feature>
<feature type="chain" id="PRO_5041783884" description="Extracellular metalloproteinase" evidence="13">
    <location>
        <begin position="20"/>
        <end position="647"/>
    </location>
</feature>
<comment type="similarity">
    <text evidence="2 13">Belongs to the peptidase M36 family.</text>
</comment>
<evidence type="ECO:0000256" key="9">
    <source>
        <dbReference type="ARBA" id="ARBA00023049"/>
    </source>
</evidence>
<evidence type="ECO:0000256" key="11">
    <source>
        <dbReference type="PIRSR" id="PIRSR601842-1"/>
    </source>
</evidence>
<protein>
    <recommendedName>
        <fullName evidence="13">Extracellular metalloproteinase</fullName>
        <ecNumber evidence="13">3.4.24.-</ecNumber>
    </recommendedName>
    <alternativeName>
        <fullName evidence="13">Fungalysin</fullName>
    </alternativeName>
</protein>
<feature type="binding site" evidence="12">
    <location>
        <position position="432"/>
    </location>
    <ligand>
        <name>Zn(2+)</name>
        <dbReference type="ChEBI" id="CHEBI:29105"/>
        <note>catalytic</note>
    </ligand>
</feature>
<dbReference type="Proteomes" id="UP001285354">
    <property type="component" value="Unassembled WGS sequence"/>
</dbReference>
<organism evidence="15 16">
    <name type="scientific">Diplocarpon rosae</name>
    <dbReference type="NCBI Taxonomy" id="946125"/>
    <lineage>
        <taxon>Eukaryota</taxon>
        <taxon>Fungi</taxon>
        <taxon>Dikarya</taxon>
        <taxon>Ascomycota</taxon>
        <taxon>Pezizomycotina</taxon>
        <taxon>Leotiomycetes</taxon>
        <taxon>Helotiales</taxon>
        <taxon>Drepanopezizaceae</taxon>
        <taxon>Diplocarpon</taxon>
    </lineage>
</organism>
<comment type="subcellular location">
    <subcellularLocation>
        <location evidence="1 13">Secreted</location>
    </subcellularLocation>
</comment>
<keyword evidence="10 13" id="KW-0865">Zymogen</keyword>
<dbReference type="InterPro" id="IPR011096">
    <property type="entry name" value="FTP_domain"/>
</dbReference>
<dbReference type="Pfam" id="PF02128">
    <property type="entry name" value="Peptidase_M36"/>
    <property type="match status" value="1"/>
</dbReference>
<comment type="caution">
    <text evidence="15">The sequence shown here is derived from an EMBL/GenBank/DDBJ whole genome shotgun (WGS) entry which is preliminary data.</text>
</comment>
<dbReference type="PANTHER" id="PTHR33478">
    <property type="entry name" value="EXTRACELLULAR METALLOPROTEINASE MEP"/>
    <property type="match status" value="1"/>
</dbReference>
<keyword evidence="3 13" id="KW-0964">Secreted</keyword>
<feature type="binding site" evidence="12">
    <location>
        <position position="436"/>
    </location>
    <ligand>
        <name>Zn(2+)</name>
        <dbReference type="ChEBI" id="CHEBI:29105"/>
        <note>catalytic</note>
    </ligand>
</feature>
<feature type="binding site" evidence="12">
    <location>
        <position position="250"/>
    </location>
    <ligand>
        <name>Zn(2+)</name>
        <dbReference type="ChEBI" id="CHEBI:29105"/>
        <note>catalytic</note>
    </ligand>
</feature>
<reference evidence="15" key="1">
    <citation type="submission" date="2023-06" db="EMBL/GenBank/DDBJ databases">
        <title>Draft genome of Marssonina rosae.</title>
        <authorList>
            <person name="Cheng Q."/>
        </authorList>
    </citation>
    <scope>NUCLEOTIDE SEQUENCE</scope>
    <source>
        <strain evidence="15">R4</strain>
    </source>
</reference>
<evidence type="ECO:0000259" key="14">
    <source>
        <dbReference type="Pfam" id="PF07504"/>
    </source>
</evidence>
<dbReference type="Gene3D" id="1.10.390.10">
    <property type="entry name" value="Neutral Protease Domain 2"/>
    <property type="match status" value="1"/>
</dbReference>
<gene>
    <name evidence="15" type="ORF">QTJ16_000855</name>
</gene>
<evidence type="ECO:0000256" key="8">
    <source>
        <dbReference type="ARBA" id="ARBA00022833"/>
    </source>
</evidence>
<dbReference type="InterPro" id="IPR027268">
    <property type="entry name" value="Peptidase_M4/M1_CTD_sf"/>
</dbReference>
<evidence type="ECO:0000256" key="5">
    <source>
        <dbReference type="ARBA" id="ARBA00022723"/>
    </source>
</evidence>
<feature type="binding site" evidence="12">
    <location>
        <position position="462"/>
    </location>
    <ligand>
        <name>Zn(2+)</name>
        <dbReference type="ChEBI" id="CHEBI:29105"/>
        <note>catalytic</note>
    </ligand>
</feature>
<accession>A0AAD9T7T6</accession>
<dbReference type="CDD" id="cd09596">
    <property type="entry name" value="M36"/>
    <property type="match status" value="1"/>
</dbReference>
<keyword evidence="16" id="KW-1185">Reference proteome</keyword>
<name>A0AAD9T7T6_9HELO</name>
<dbReference type="GO" id="GO:0006508">
    <property type="term" value="P:proteolysis"/>
    <property type="evidence" value="ECO:0007669"/>
    <property type="project" value="UniProtKB-KW"/>
</dbReference>
<dbReference type="AlphaFoldDB" id="A0AAD9T7T6"/>
<evidence type="ECO:0000256" key="2">
    <source>
        <dbReference type="ARBA" id="ARBA00006006"/>
    </source>
</evidence>
<keyword evidence="7 13" id="KW-0378">Hydrolase</keyword>
<dbReference type="PANTHER" id="PTHR33478:SF1">
    <property type="entry name" value="EXTRACELLULAR METALLOPROTEINASE MEP"/>
    <property type="match status" value="1"/>
</dbReference>
<feature type="active site" evidence="11">
    <location>
        <position position="433"/>
    </location>
</feature>
<evidence type="ECO:0000256" key="10">
    <source>
        <dbReference type="ARBA" id="ARBA00023145"/>
    </source>
</evidence>
<dbReference type="GO" id="GO:0008270">
    <property type="term" value="F:zinc ion binding"/>
    <property type="evidence" value="ECO:0007669"/>
    <property type="project" value="InterPro"/>
</dbReference>
<evidence type="ECO:0000256" key="13">
    <source>
        <dbReference type="RuleBase" id="RU364017"/>
    </source>
</evidence>
<proteinExistence type="inferred from homology"/>
<dbReference type="EC" id="3.4.24.-" evidence="13"/>
<dbReference type="InterPro" id="IPR001842">
    <property type="entry name" value="Peptidase_M36"/>
</dbReference>
<keyword evidence="5 12" id="KW-0479">Metal-binding</keyword>
<dbReference type="GO" id="GO:0004222">
    <property type="term" value="F:metalloendopeptidase activity"/>
    <property type="evidence" value="ECO:0007669"/>
    <property type="project" value="InterPro"/>
</dbReference>
<evidence type="ECO:0000313" key="16">
    <source>
        <dbReference type="Proteomes" id="UP001285354"/>
    </source>
</evidence>
<dbReference type="SUPFAM" id="SSF55486">
    <property type="entry name" value="Metalloproteases ('zincins'), catalytic domain"/>
    <property type="match status" value="1"/>
</dbReference>
<dbReference type="GO" id="GO:0005576">
    <property type="term" value="C:extracellular region"/>
    <property type="evidence" value="ECO:0007669"/>
    <property type="project" value="UniProtKB-SubCell"/>
</dbReference>
<evidence type="ECO:0000256" key="6">
    <source>
        <dbReference type="ARBA" id="ARBA00022729"/>
    </source>
</evidence>
<dbReference type="Gene3D" id="3.10.170.10">
    <property type="match status" value="1"/>
</dbReference>
<evidence type="ECO:0000256" key="4">
    <source>
        <dbReference type="ARBA" id="ARBA00022670"/>
    </source>
</evidence>
<dbReference type="EMBL" id="JAUBYV010000001">
    <property type="protein sequence ID" value="KAK2630035.1"/>
    <property type="molecule type" value="Genomic_DNA"/>
</dbReference>
<keyword evidence="9 13" id="KW-0482">Metalloprotease</keyword>
<dbReference type="InterPro" id="IPR050371">
    <property type="entry name" value="Fungal_virulence_M36"/>
</dbReference>
<keyword evidence="4 13" id="KW-0645">Protease</keyword>
<evidence type="ECO:0000313" key="15">
    <source>
        <dbReference type="EMBL" id="KAK2630035.1"/>
    </source>
</evidence>
<dbReference type="PRINTS" id="PR00999">
    <property type="entry name" value="FUNGALYSIN"/>
</dbReference>
<evidence type="ECO:0000256" key="12">
    <source>
        <dbReference type="PIRSR" id="PIRSR601842-2"/>
    </source>
</evidence>
<comment type="cofactor">
    <cofactor evidence="12">
        <name>Zn(2+)</name>
        <dbReference type="ChEBI" id="CHEBI:29105"/>
    </cofactor>
    <text evidence="12">Binds 1 zinc ion per subunit.</text>
</comment>
<sequence length="647" mass="71128">MRLLSKASAVALLASNVLGDPTTVRLPKGTGAVQSKPIDFSDYLLKTETTYTREEIIENSEVGSVAKRATYVDTATAFLRAKHPGALYRVANDHYVGANGVAHVYFKQVHNGLDVDNSDFNVNIAPSGHVFSAGSSFQPRATTSEPKFELPPMNVVNVLDILDNRLNFGLNLKHAVAKQDGHPKLKRFIIHGVVGSTSKPKARLVYFQKPDTTVVRAWRLEIHVDMNWCLLYIEASEGLDILAVVDYVSHATYNVFPWGTNDPSKGSRVIETDPQNHFASTLGWLRGYPPEAKGNNAITVKDWKDENGWPRTFSPNGGPNLDFNFPLDLSSADPDSYVSASATQLFYTVNRYHDLLYLLGFHEAAGNFQDENFGQGGLGGDAVVLHAQDSAGANGASFIAPADGERPHMYMYIWNQTDPSRDSSFDAGIVIHEYTHGLSKRLVGGPENSACLSTEEGRGLSEGWSDFMAIATQVKQTHTRAQDFVFGDWVSGNKAGLRSYPYSTNKNTNPLTYIHANSNKESHFLGSIWATMLNEVLWNLIKKHGISNNPLPEFHHNGVPTDGKFLAMKLVVDSMALLPCNPNFRQARNAILEADLILTGGDNTCLLWDAFAKRGLGDGADSSPWGRAQSWKIPPECAYAYSGWLMT</sequence>
<dbReference type="Pfam" id="PF07504">
    <property type="entry name" value="FTP"/>
    <property type="match status" value="1"/>
</dbReference>
<keyword evidence="6 13" id="KW-0732">Signal</keyword>
<evidence type="ECO:0000256" key="7">
    <source>
        <dbReference type="ARBA" id="ARBA00022801"/>
    </source>
</evidence>
<evidence type="ECO:0000256" key="1">
    <source>
        <dbReference type="ARBA" id="ARBA00004613"/>
    </source>
</evidence>